<keyword evidence="2" id="KW-0716">Sensory transduction</keyword>
<dbReference type="InterPro" id="IPR000276">
    <property type="entry name" value="GPCR_Rhodpsn"/>
</dbReference>
<dbReference type="GO" id="GO:0007165">
    <property type="term" value="P:signal transduction"/>
    <property type="evidence" value="ECO:0000318"/>
    <property type="project" value="GO_Central"/>
</dbReference>
<dbReference type="InterPro" id="IPR000725">
    <property type="entry name" value="Olfact_rcpt"/>
</dbReference>
<evidence type="ECO:0000256" key="4">
    <source>
        <dbReference type="ARBA" id="ARBA00022725"/>
    </source>
</evidence>
<dbReference type="CDD" id="cd15918">
    <property type="entry name" value="7tmA_OR1_7-like"/>
    <property type="match status" value="1"/>
</dbReference>
<keyword evidence="8" id="KW-0675">Receptor</keyword>
<feature type="transmembrane region" description="Helical" evidence="10">
    <location>
        <begin position="197"/>
        <end position="216"/>
    </location>
</feature>
<evidence type="ECO:0000256" key="10">
    <source>
        <dbReference type="SAM" id="Phobius"/>
    </source>
</evidence>
<dbReference type="eggNOG" id="ENOG502RTWB">
    <property type="taxonomic scope" value="Eukaryota"/>
</dbReference>
<dbReference type="FunCoup" id="F6UM42">
    <property type="interactions" value="539"/>
</dbReference>
<dbReference type="AlphaFoldDB" id="F6UM42"/>
<organism evidence="12 13">
    <name type="scientific">Ornithorhynchus anatinus</name>
    <name type="common">Duckbill platypus</name>
    <dbReference type="NCBI Taxonomy" id="9258"/>
    <lineage>
        <taxon>Eukaryota</taxon>
        <taxon>Metazoa</taxon>
        <taxon>Chordata</taxon>
        <taxon>Craniata</taxon>
        <taxon>Vertebrata</taxon>
        <taxon>Euteleostomi</taxon>
        <taxon>Mammalia</taxon>
        <taxon>Monotremata</taxon>
        <taxon>Ornithorhynchidae</taxon>
        <taxon>Ornithorhynchus</taxon>
    </lineage>
</organism>
<dbReference type="OMA" id="INESFMY"/>
<evidence type="ECO:0000256" key="1">
    <source>
        <dbReference type="ARBA" id="ARBA00004141"/>
    </source>
</evidence>
<evidence type="ECO:0000256" key="7">
    <source>
        <dbReference type="ARBA" id="ARBA00023136"/>
    </source>
</evidence>
<evidence type="ECO:0000313" key="13">
    <source>
        <dbReference type="Proteomes" id="UP000002279"/>
    </source>
</evidence>
<feature type="transmembrane region" description="Helical" evidence="10">
    <location>
        <begin position="272"/>
        <end position="292"/>
    </location>
</feature>
<keyword evidence="3 10" id="KW-0812">Transmembrane</keyword>
<feature type="transmembrane region" description="Helical" evidence="10">
    <location>
        <begin position="98"/>
        <end position="120"/>
    </location>
</feature>
<name>F6UM42_ORNAN</name>
<evidence type="ECO:0000259" key="11">
    <source>
        <dbReference type="PROSITE" id="PS50262"/>
    </source>
</evidence>
<evidence type="ECO:0000256" key="3">
    <source>
        <dbReference type="ARBA" id="ARBA00022692"/>
    </source>
</evidence>
<dbReference type="PRINTS" id="PR00237">
    <property type="entry name" value="GPCRRHODOPSN"/>
</dbReference>
<evidence type="ECO:0000256" key="5">
    <source>
        <dbReference type="ARBA" id="ARBA00022989"/>
    </source>
</evidence>
<protein>
    <recommendedName>
        <fullName evidence="11">G-protein coupled receptors family 1 profile domain-containing protein</fullName>
    </recommendedName>
</protein>
<dbReference type="InParanoid" id="F6UM42"/>
<keyword evidence="5 10" id="KW-1133">Transmembrane helix</keyword>
<dbReference type="HOGENOM" id="CLU_012526_1_3_1"/>
<evidence type="ECO:0000256" key="8">
    <source>
        <dbReference type="ARBA" id="ARBA00023170"/>
    </source>
</evidence>
<comment type="subcellular location">
    <subcellularLocation>
        <location evidence="1">Membrane</location>
        <topology evidence="1">Multi-pass membrane protein</topology>
    </subcellularLocation>
</comment>
<reference evidence="12" key="2">
    <citation type="submission" date="2025-08" db="UniProtKB">
        <authorList>
            <consortium name="Ensembl"/>
        </authorList>
    </citation>
    <scope>IDENTIFICATION</scope>
    <source>
        <strain evidence="12">Glennie</strain>
    </source>
</reference>
<feature type="domain" description="G-protein coupled receptors family 1 profile" evidence="11">
    <location>
        <begin position="41"/>
        <end position="290"/>
    </location>
</feature>
<dbReference type="PROSITE" id="PS50262">
    <property type="entry name" value="G_PROTEIN_RECEP_F1_2"/>
    <property type="match status" value="1"/>
</dbReference>
<dbReference type="GO" id="GO:0004984">
    <property type="term" value="F:olfactory receptor activity"/>
    <property type="evidence" value="ECO:0000318"/>
    <property type="project" value="GO_Central"/>
</dbReference>
<dbReference type="SUPFAM" id="SSF81321">
    <property type="entry name" value="Family A G protein-coupled receptor-like"/>
    <property type="match status" value="1"/>
</dbReference>
<dbReference type="Pfam" id="PF13853">
    <property type="entry name" value="7tm_4"/>
    <property type="match status" value="1"/>
</dbReference>
<evidence type="ECO:0000256" key="9">
    <source>
        <dbReference type="ARBA" id="ARBA00023224"/>
    </source>
</evidence>
<accession>F6UM42</accession>
<evidence type="ECO:0000313" key="12">
    <source>
        <dbReference type="Ensembl" id="ENSOANP00000015319.3"/>
    </source>
</evidence>
<keyword evidence="4" id="KW-0552">Olfaction</keyword>
<dbReference type="GO" id="GO:0005886">
    <property type="term" value="C:plasma membrane"/>
    <property type="evidence" value="ECO:0000318"/>
    <property type="project" value="GO_Central"/>
</dbReference>
<proteinExistence type="predicted"/>
<keyword evidence="9" id="KW-0807">Transducer</keyword>
<reference evidence="12 13" key="1">
    <citation type="journal article" date="2008" name="Nature">
        <title>Genome analysis of the platypus reveals unique signatures of evolution.</title>
        <authorList>
            <person name="Warren W.C."/>
            <person name="Hillier L.W."/>
            <person name="Marshall Graves J.A."/>
            <person name="Birney E."/>
            <person name="Ponting C.P."/>
            <person name="Grutzner F."/>
            <person name="Belov K."/>
            <person name="Miller W."/>
            <person name="Clarke L."/>
            <person name="Chinwalla A.T."/>
            <person name="Yang S.P."/>
            <person name="Heger A."/>
            <person name="Locke D.P."/>
            <person name="Miethke P."/>
            <person name="Waters P.D."/>
            <person name="Veyrunes F."/>
            <person name="Fulton L."/>
            <person name="Fulton B."/>
            <person name="Graves T."/>
            <person name="Wallis J."/>
            <person name="Puente X.S."/>
            <person name="Lopez-Otin C."/>
            <person name="Ordonez G.R."/>
            <person name="Eichler E.E."/>
            <person name="Chen L."/>
            <person name="Cheng Z."/>
            <person name="Deakin J.E."/>
            <person name="Alsop A."/>
            <person name="Thompson K."/>
            <person name="Kirby P."/>
            <person name="Papenfuss A.T."/>
            <person name="Wakefield M.J."/>
            <person name="Olender T."/>
            <person name="Lancet D."/>
            <person name="Huttley G.A."/>
            <person name="Smit A.F."/>
            <person name="Pask A."/>
            <person name="Temple-Smith P."/>
            <person name="Batzer M.A."/>
            <person name="Walker J.A."/>
            <person name="Konkel M.K."/>
            <person name="Harris R.S."/>
            <person name="Whittington C.M."/>
            <person name="Wong E.S."/>
            <person name="Gemmell N.J."/>
            <person name="Buschiazzo E."/>
            <person name="Vargas Jentzsch I.M."/>
            <person name="Merkel A."/>
            <person name="Schmitz J."/>
            <person name="Zemann A."/>
            <person name="Churakov G."/>
            <person name="Kriegs J.O."/>
            <person name="Brosius J."/>
            <person name="Murchison E.P."/>
            <person name="Sachidanandam R."/>
            <person name="Smith C."/>
            <person name="Hannon G.J."/>
            <person name="Tsend-Ayush E."/>
            <person name="McMillan D."/>
            <person name="Attenborough R."/>
            <person name="Rens W."/>
            <person name="Ferguson-Smith M."/>
            <person name="Lefevre C.M."/>
            <person name="Sharp J.A."/>
            <person name="Nicholas K.R."/>
            <person name="Ray D.A."/>
            <person name="Kube M."/>
            <person name="Reinhardt R."/>
            <person name="Pringle T.H."/>
            <person name="Taylor J."/>
            <person name="Jones R.C."/>
            <person name="Nixon B."/>
            <person name="Dacheux J.L."/>
            <person name="Niwa H."/>
            <person name="Sekita Y."/>
            <person name="Huang X."/>
            <person name="Stark A."/>
            <person name="Kheradpour P."/>
            <person name="Kellis M."/>
            <person name="Flicek P."/>
            <person name="Chen Y."/>
            <person name="Webber C."/>
            <person name="Hardison R."/>
            <person name="Nelson J."/>
            <person name="Hallsworth-Pepin K."/>
            <person name="Delehaunty K."/>
            <person name="Markovic C."/>
            <person name="Minx P."/>
            <person name="Feng Y."/>
            <person name="Kremitzki C."/>
            <person name="Mitreva M."/>
            <person name="Glasscock J."/>
            <person name="Wylie T."/>
            <person name="Wohldmann P."/>
            <person name="Thiru P."/>
            <person name="Nhan M.N."/>
            <person name="Pohl C.S."/>
            <person name="Smith S.M."/>
            <person name="Hou S."/>
            <person name="Nefedov M."/>
            <person name="de Jong P.J."/>
            <person name="Renfree M.B."/>
            <person name="Mardis E.R."/>
            <person name="Wilson R.K."/>
        </authorList>
    </citation>
    <scope>NUCLEOTIDE SEQUENCE [LARGE SCALE GENOMIC DNA]</scope>
    <source>
        <strain evidence="12 13">Glennie</strain>
    </source>
</reference>
<dbReference type="PANTHER" id="PTHR48001">
    <property type="entry name" value="OLFACTORY RECEPTOR"/>
    <property type="match status" value="1"/>
</dbReference>
<evidence type="ECO:0000256" key="2">
    <source>
        <dbReference type="ARBA" id="ARBA00022606"/>
    </source>
</evidence>
<feature type="transmembrane region" description="Helical" evidence="10">
    <location>
        <begin position="26"/>
        <end position="47"/>
    </location>
</feature>
<dbReference type="FunFam" id="1.20.1070.10:FF:000009">
    <property type="entry name" value="Olfactory receptor"/>
    <property type="match status" value="1"/>
</dbReference>
<dbReference type="InterPro" id="IPR017452">
    <property type="entry name" value="GPCR_Rhodpsn_7TM"/>
</dbReference>
<dbReference type="PRINTS" id="PR00245">
    <property type="entry name" value="OLFACTORYR"/>
</dbReference>
<evidence type="ECO:0000256" key="6">
    <source>
        <dbReference type="ARBA" id="ARBA00023040"/>
    </source>
</evidence>
<dbReference type="Ensembl" id="ENSOANT00000015322.3">
    <property type="protein sequence ID" value="ENSOANP00000015319.3"/>
    <property type="gene ID" value="ENSOANG00000038414.1"/>
</dbReference>
<dbReference type="GO" id="GO:0004930">
    <property type="term" value="F:G protein-coupled receptor activity"/>
    <property type="evidence" value="ECO:0007669"/>
    <property type="project" value="UniProtKB-KW"/>
</dbReference>
<dbReference type="Bgee" id="ENSOANG00000038414">
    <property type="expression patterns" value="Expressed in testis"/>
</dbReference>
<feature type="transmembrane region" description="Helical" evidence="10">
    <location>
        <begin position="140"/>
        <end position="158"/>
    </location>
</feature>
<dbReference type="Gene3D" id="1.20.1070.10">
    <property type="entry name" value="Rhodopsin 7-helix transmembrane proteins"/>
    <property type="match status" value="1"/>
</dbReference>
<keyword evidence="13" id="KW-1185">Reference proteome</keyword>
<keyword evidence="7 10" id="KW-0472">Membrane</keyword>
<reference evidence="12" key="3">
    <citation type="submission" date="2025-09" db="UniProtKB">
        <authorList>
            <consortium name="Ensembl"/>
        </authorList>
    </citation>
    <scope>IDENTIFICATION</scope>
    <source>
        <strain evidence="12">Glennie</strain>
    </source>
</reference>
<dbReference type="Proteomes" id="UP000002279">
    <property type="component" value="Chromosome X1"/>
</dbReference>
<feature type="transmembrane region" description="Helical" evidence="10">
    <location>
        <begin position="237"/>
        <end position="260"/>
    </location>
</feature>
<sequence length="312" mass="35366">MERGNQTSISEFLFLGLSDRAEQQQLLFVLFLWMYLLGVLGSLLIVLAIGSDPHLHNPMYFFLTNLSLVDIFLLSTTIPKMLANIQTQDKSISYPGCLAQMFFFLLFIALDHFLLTGMAYDRYVAICHPLHYTTIMNPRLCALVIAGSWIVSSLHALTHTLLVVRLSFCSNHEILHFFCDLYQVLKLSCTDTLINESFMYLLTVVFGVFPFICLMFSYSHIVSTILRIPSTRGRSKAFSTCGSHLSMVSLFYGTGLGVYFSPTSNQASRQGTTASVMYTVVAPMLNPFIYSLRNKDMKWALRNMFIRKNPIS</sequence>
<keyword evidence="6" id="KW-0297">G-protein coupled receptor</keyword>
<dbReference type="GeneTree" id="ENSGT00940000162014"/>